<gene>
    <name evidence="3" type="ORF">KIMC2_20560</name>
</gene>
<dbReference type="Gene3D" id="3.40.50.300">
    <property type="entry name" value="P-loop containing nucleotide triphosphate hydrolases"/>
    <property type="match status" value="2"/>
</dbReference>
<dbReference type="InterPro" id="IPR027417">
    <property type="entry name" value="P-loop_NTPase"/>
</dbReference>
<keyword evidence="1" id="KW-0680">Restriction system</keyword>
<name>A0AAU9CU17_9LACO</name>
<feature type="domain" description="SWI2/SNF2 ATPase" evidence="2">
    <location>
        <begin position="7"/>
        <end position="95"/>
    </location>
</feature>
<evidence type="ECO:0000256" key="1">
    <source>
        <dbReference type="ARBA" id="ARBA00022747"/>
    </source>
</evidence>
<reference evidence="3 4" key="1">
    <citation type="journal article" date="2023" name="Microbiol. Spectr.">
        <title>Symbiosis of Carpenter Bees with Uncharacterized Lactic Acid Bacteria Showing NAD Auxotrophy.</title>
        <authorList>
            <person name="Kawasaki S."/>
            <person name="Ozawa K."/>
            <person name="Mori T."/>
            <person name="Yamamoto A."/>
            <person name="Ito M."/>
            <person name="Ohkuma M."/>
            <person name="Sakamoto M."/>
            <person name="Matsutani M."/>
        </authorList>
    </citation>
    <scope>NUCLEOTIDE SEQUENCE [LARGE SCALE GENOMIC DNA]</scope>
    <source>
        <strain evidence="3 4">KimC2</strain>
    </source>
</reference>
<dbReference type="GO" id="GO:0009307">
    <property type="term" value="P:DNA restriction-modification system"/>
    <property type="evidence" value="ECO:0007669"/>
    <property type="project" value="UniProtKB-KW"/>
</dbReference>
<proteinExistence type="predicted"/>
<protein>
    <recommendedName>
        <fullName evidence="2">SWI2/SNF2 ATPase domain-containing protein</fullName>
    </recommendedName>
</protein>
<evidence type="ECO:0000259" key="2">
    <source>
        <dbReference type="Pfam" id="PF18766"/>
    </source>
</evidence>
<sequence length="117" mass="13478">MLFLASKKRLPKTTWFGFTGTPNFYSDEVKDIKTSRNVSTYDIFGKRLHRYTIKDAIGDGNVLGFDVSYYKTAIEAENSDQKTDKEMEKAVYNTTSYHESVVQDIIDHWMTTIHPAP</sequence>
<dbReference type="InterPro" id="IPR040980">
    <property type="entry name" value="SWI2_SNF2"/>
</dbReference>
<organism evidence="3 4">
    <name type="scientific">Xylocopilactobacillus apis</name>
    <dbReference type="NCBI Taxonomy" id="2932183"/>
    <lineage>
        <taxon>Bacteria</taxon>
        <taxon>Bacillati</taxon>
        <taxon>Bacillota</taxon>
        <taxon>Bacilli</taxon>
        <taxon>Lactobacillales</taxon>
        <taxon>Lactobacillaceae</taxon>
        <taxon>Xylocopilactobacillus</taxon>
    </lineage>
</organism>
<dbReference type="Proteomes" id="UP001321804">
    <property type="component" value="Chromosome"/>
</dbReference>
<accession>A0AAU9CU17</accession>
<dbReference type="AlphaFoldDB" id="A0AAU9CU17"/>
<dbReference type="EMBL" id="AP026801">
    <property type="protein sequence ID" value="BDR57494.1"/>
    <property type="molecule type" value="Genomic_DNA"/>
</dbReference>
<dbReference type="Pfam" id="PF18766">
    <property type="entry name" value="SWI2_SNF2"/>
    <property type="match status" value="1"/>
</dbReference>
<dbReference type="PANTHER" id="PTHR30195:SF16">
    <property type="entry name" value="TYPE I RESTRICTION ENZYME ENDONUCLEASE SUBUNIT"/>
    <property type="match status" value="1"/>
</dbReference>
<dbReference type="KEGG" id="xak:KIMC2_20560"/>
<evidence type="ECO:0000313" key="4">
    <source>
        <dbReference type="Proteomes" id="UP001321804"/>
    </source>
</evidence>
<keyword evidence="4" id="KW-1185">Reference proteome</keyword>
<evidence type="ECO:0000313" key="3">
    <source>
        <dbReference type="EMBL" id="BDR57494.1"/>
    </source>
</evidence>
<dbReference type="InterPro" id="IPR051268">
    <property type="entry name" value="Type-I_R_enzyme_R_subunit"/>
</dbReference>
<dbReference type="PANTHER" id="PTHR30195">
    <property type="entry name" value="TYPE I SITE-SPECIFIC DEOXYRIBONUCLEASE PROTEIN SUBUNIT M AND R"/>
    <property type="match status" value="1"/>
</dbReference>